<dbReference type="InterPro" id="IPR002622">
    <property type="entry name" value="Transposase_14"/>
</dbReference>
<evidence type="ECO:0000313" key="3">
    <source>
        <dbReference type="Proteomes" id="UP000026922"/>
    </source>
</evidence>
<accession>A0A061JGE9</accession>
<dbReference type="EMBL" id="ARPM03000114">
    <property type="protein sequence ID" value="ETZ05111.1"/>
    <property type="molecule type" value="Genomic_DNA"/>
</dbReference>
<reference evidence="2 3" key="1">
    <citation type="journal article" date="2013" name="Genome Announc.">
        <title>Draft Genome Sequence of Holospora undulata Strain HU1, a Micronucleus-Specific Symbiont of the Ciliate Paramecium caudatum.</title>
        <authorList>
            <person name="Dohra H."/>
            <person name="Suzuki H."/>
            <person name="Suzuki T."/>
            <person name="Tanaka K."/>
            <person name="Fujishima M."/>
        </authorList>
    </citation>
    <scope>NUCLEOTIDE SEQUENCE [LARGE SCALE GENOMIC DNA]</scope>
    <source>
        <strain evidence="2 3">HU1</strain>
    </source>
</reference>
<sequence>MTKSYSNYLRQRGIEYLDEGGGGYIEASHLFKISVSAVGSWYRKLA</sequence>
<keyword evidence="3" id="KW-1185">Reference proteome</keyword>
<evidence type="ECO:0000313" key="2">
    <source>
        <dbReference type="EMBL" id="ETZ05111.1"/>
    </source>
</evidence>
<dbReference type="Proteomes" id="UP000026922">
    <property type="component" value="Unassembled WGS sequence"/>
</dbReference>
<organism evidence="2 3">
    <name type="scientific">Holospora undulata HU1</name>
    <dbReference type="NCBI Taxonomy" id="1321371"/>
    <lineage>
        <taxon>Bacteria</taxon>
        <taxon>Pseudomonadati</taxon>
        <taxon>Pseudomonadota</taxon>
        <taxon>Alphaproteobacteria</taxon>
        <taxon>Holosporales</taxon>
        <taxon>Holosporaceae</taxon>
        <taxon>Holospora</taxon>
    </lineage>
</organism>
<dbReference type="AlphaFoldDB" id="A0A061JGE9"/>
<feature type="domain" description="Transposase Synechocystis PCC 6803" evidence="1">
    <location>
        <begin position="4"/>
        <end position="43"/>
    </location>
</feature>
<protein>
    <recommendedName>
        <fullName evidence="1">Transposase Synechocystis PCC 6803 domain-containing protein</fullName>
    </recommendedName>
</protein>
<proteinExistence type="predicted"/>
<evidence type="ECO:0000259" key="1">
    <source>
        <dbReference type="Pfam" id="PF01710"/>
    </source>
</evidence>
<dbReference type="RefSeq" id="WP_006290367.1">
    <property type="nucleotide sequence ID" value="NZ_ARPM03000114.1"/>
</dbReference>
<comment type="caution">
    <text evidence="2">The sequence shown here is derived from an EMBL/GenBank/DDBJ whole genome shotgun (WGS) entry which is preliminary data.</text>
</comment>
<gene>
    <name evidence="2" type="ORF">K737_300462</name>
</gene>
<name>A0A061JGE9_9PROT</name>
<dbReference type="Pfam" id="PF01710">
    <property type="entry name" value="HTH_Tnp_IS630"/>
    <property type="match status" value="1"/>
</dbReference>